<evidence type="ECO:0000313" key="2">
    <source>
        <dbReference type="Proteomes" id="UP001055286"/>
    </source>
</evidence>
<name>A0AA37HI78_9HYPH</name>
<proteinExistence type="predicted"/>
<reference evidence="1" key="2">
    <citation type="submission" date="2021-08" db="EMBL/GenBank/DDBJ databases">
        <authorList>
            <person name="Tani A."/>
            <person name="Ola A."/>
            <person name="Ogura Y."/>
            <person name="Katsura K."/>
            <person name="Hayashi T."/>
        </authorList>
    </citation>
    <scope>NUCLEOTIDE SEQUENCE</scope>
    <source>
        <strain evidence="1">JCM 32048</strain>
    </source>
</reference>
<evidence type="ECO:0000313" key="1">
    <source>
        <dbReference type="EMBL" id="GJD66597.1"/>
    </source>
</evidence>
<comment type="caution">
    <text evidence="1">The sequence shown here is derived from an EMBL/GenBank/DDBJ whole genome shotgun (WGS) entry which is preliminary data.</text>
</comment>
<dbReference type="Proteomes" id="UP001055286">
    <property type="component" value="Unassembled WGS sequence"/>
</dbReference>
<organism evidence="1 2">
    <name type="scientific">Methylobacterium frigidaeris</name>
    <dbReference type="NCBI Taxonomy" id="2038277"/>
    <lineage>
        <taxon>Bacteria</taxon>
        <taxon>Pseudomonadati</taxon>
        <taxon>Pseudomonadota</taxon>
        <taxon>Alphaproteobacteria</taxon>
        <taxon>Hyphomicrobiales</taxon>
        <taxon>Methylobacteriaceae</taxon>
        <taxon>Methylobacterium</taxon>
    </lineage>
</organism>
<accession>A0AA37HI78</accession>
<dbReference type="AlphaFoldDB" id="A0AA37HI78"/>
<gene>
    <name evidence="1" type="ORF">MPEAHAMD_6795</name>
</gene>
<dbReference type="RefSeq" id="WP_099904277.1">
    <property type="nucleotide sequence ID" value="NZ_BPQJ01000070.1"/>
</dbReference>
<sequence>MPSLNLRNPFRRDGSSQPLRQRAAILKAAAARVIRREPSPLGAANPVLAALEAEFQAANAALSEADAALGEVQAPFEEPDRPKALEPQRRDWMLHSIPRPDVMQLADRSLKPLHYGLVQVEELRGRRHMKRAHGFGDWVPDPMAQARGDGIVAAWDAWQAEVEAAKQAAGIPPRLAAWEAALDHRDEVLERIHQTPARSLADFALKARIASTVCKGEPLSPADRRIPTDYEDAMPYAIAAELLALSGDRTATGA</sequence>
<keyword evidence="2" id="KW-1185">Reference proteome</keyword>
<dbReference type="EMBL" id="BPQJ01000070">
    <property type="protein sequence ID" value="GJD66597.1"/>
    <property type="molecule type" value="Genomic_DNA"/>
</dbReference>
<reference evidence="1" key="1">
    <citation type="journal article" date="2016" name="Front. Microbiol.">
        <title>Genome Sequence of the Piezophilic, Mesophilic Sulfate-Reducing Bacterium Desulfovibrio indicus J2T.</title>
        <authorList>
            <person name="Cao J."/>
            <person name="Maignien L."/>
            <person name="Shao Z."/>
            <person name="Alain K."/>
            <person name="Jebbar M."/>
        </authorList>
    </citation>
    <scope>NUCLEOTIDE SEQUENCE</scope>
    <source>
        <strain evidence="1">JCM 32048</strain>
    </source>
</reference>
<protein>
    <submittedName>
        <fullName evidence="1">Uncharacterized protein</fullName>
    </submittedName>
</protein>